<reference evidence="7 8" key="1">
    <citation type="journal article" date="2011" name="Science">
        <title>The ecoresponsive genome of Daphnia pulex.</title>
        <authorList>
            <person name="Colbourne J.K."/>
            <person name="Pfrender M.E."/>
            <person name="Gilbert D."/>
            <person name="Thomas W.K."/>
            <person name="Tucker A."/>
            <person name="Oakley T.H."/>
            <person name="Tokishita S."/>
            <person name="Aerts A."/>
            <person name="Arnold G.J."/>
            <person name="Basu M.K."/>
            <person name="Bauer D.J."/>
            <person name="Caceres C.E."/>
            <person name="Carmel L."/>
            <person name="Casola C."/>
            <person name="Choi J.H."/>
            <person name="Detter J.C."/>
            <person name="Dong Q."/>
            <person name="Dusheyko S."/>
            <person name="Eads B.D."/>
            <person name="Frohlich T."/>
            <person name="Geiler-Samerotte K.A."/>
            <person name="Gerlach D."/>
            <person name="Hatcher P."/>
            <person name="Jogdeo S."/>
            <person name="Krijgsveld J."/>
            <person name="Kriventseva E.V."/>
            <person name="Kultz D."/>
            <person name="Laforsch C."/>
            <person name="Lindquist E."/>
            <person name="Lopez J."/>
            <person name="Manak J.R."/>
            <person name="Muller J."/>
            <person name="Pangilinan J."/>
            <person name="Patwardhan R.P."/>
            <person name="Pitluck S."/>
            <person name="Pritham E.J."/>
            <person name="Rechtsteiner A."/>
            <person name="Rho M."/>
            <person name="Rogozin I.B."/>
            <person name="Sakarya O."/>
            <person name="Salamov A."/>
            <person name="Schaack S."/>
            <person name="Shapiro H."/>
            <person name="Shiga Y."/>
            <person name="Skalitzky C."/>
            <person name="Smith Z."/>
            <person name="Souvorov A."/>
            <person name="Sung W."/>
            <person name="Tang Z."/>
            <person name="Tsuchiya D."/>
            <person name="Tu H."/>
            <person name="Vos H."/>
            <person name="Wang M."/>
            <person name="Wolf Y.I."/>
            <person name="Yamagata H."/>
            <person name="Yamada T."/>
            <person name="Ye Y."/>
            <person name="Shaw J.R."/>
            <person name="Andrews J."/>
            <person name="Crease T.J."/>
            <person name="Tang H."/>
            <person name="Lucas S.M."/>
            <person name="Robertson H.M."/>
            <person name="Bork P."/>
            <person name="Koonin E.V."/>
            <person name="Zdobnov E.M."/>
            <person name="Grigoriev I.V."/>
            <person name="Lynch M."/>
            <person name="Boore J.L."/>
        </authorList>
    </citation>
    <scope>NUCLEOTIDE SEQUENCE [LARGE SCALE GENOMIC DNA]</scope>
</reference>
<evidence type="ECO:0000256" key="4">
    <source>
        <dbReference type="ARBA" id="ARBA00023054"/>
    </source>
</evidence>
<proteinExistence type="inferred from homology"/>
<evidence type="ECO:0000256" key="2">
    <source>
        <dbReference type="ARBA" id="ARBA00007175"/>
    </source>
</evidence>
<evidence type="ECO:0000313" key="8">
    <source>
        <dbReference type="Proteomes" id="UP000000305"/>
    </source>
</evidence>
<keyword evidence="8" id="KW-1185">Reference proteome</keyword>
<comment type="subcellular location">
    <subcellularLocation>
        <location evidence="1">Nucleus</location>
        <location evidence="1">Nucleolus</location>
    </subcellularLocation>
</comment>
<sequence length="205" mass="24357">MASKVQPKRGVNTKPHSRNAVNQRQNTKPKNRQTKVNLIFDEKARKEYLTGFRKRKAERRKKFNENLKKEIKSERKRLQTELREDIKKSASSRRIPELQHLVKDVAHVYELPEHTVKIEPILDSQIRSENLFLGKNEASNSASDEENNREPLVDKKKKSKDLNRQMNKKLLKTKAFKRQTQMVRDKSRKKGKHLRKNKINRLPYI</sequence>
<dbReference type="PANTHER" id="PTHR14577">
    <property type="entry name" value="NUCLEOLAR PROTEIN 12"/>
    <property type="match status" value="1"/>
</dbReference>
<feature type="compositionally biased region" description="Basic residues" evidence="6">
    <location>
        <begin position="186"/>
        <end position="199"/>
    </location>
</feature>
<dbReference type="AlphaFoldDB" id="E9HEE3"/>
<dbReference type="InterPro" id="IPR019186">
    <property type="entry name" value="Nucleolar_protein_12"/>
</dbReference>
<dbReference type="PANTHER" id="PTHR14577:SF0">
    <property type="entry name" value="NUCLEOLAR PROTEIN 12"/>
    <property type="match status" value="1"/>
</dbReference>
<dbReference type="eggNOG" id="KOG4709">
    <property type="taxonomic scope" value="Eukaryota"/>
</dbReference>
<evidence type="ECO:0000313" key="7">
    <source>
        <dbReference type="EMBL" id="EFX69829.1"/>
    </source>
</evidence>
<dbReference type="FunCoup" id="E9HEE3">
    <property type="interactions" value="76"/>
</dbReference>
<protein>
    <recommendedName>
        <fullName evidence="3">Nucleolar protein 12</fullName>
    </recommendedName>
</protein>
<dbReference type="Proteomes" id="UP000000305">
    <property type="component" value="Unassembled WGS sequence"/>
</dbReference>
<dbReference type="EMBL" id="GL732629">
    <property type="protein sequence ID" value="EFX69829.1"/>
    <property type="molecule type" value="Genomic_DNA"/>
</dbReference>
<feature type="compositionally biased region" description="Basic residues" evidence="6">
    <location>
        <begin position="166"/>
        <end position="177"/>
    </location>
</feature>
<feature type="region of interest" description="Disordered" evidence="6">
    <location>
        <begin position="56"/>
        <end position="90"/>
    </location>
</feature>
<dbReference type="InParanoid" id="E9HEE3"/>
<feature type="region of interest" description="Disordered" evidence="6">
    <location>
        <begin position="1"/>
        <end position="34"/>
    </location>
</feature>
<evidence type="ECO:0000256" key="6">
    <source>
        <dbReference type="SAM" id="MobiDB-lite"/>
    </source>
</evidence>
<keyword evidence="4" id="KW-0175">Coiled coil</keyword>
<dbReference type="GO" id="GO:0005730">
    <property type="term" value="C:nucleolus"/>
    <property type="evidence" value="ECO:0000318"/>
    <property type="project" value="GO_Central"/>
</dbReference>
<dbReference type="STRING" id="6669.E9HEE3"/>
<dbReference type="PhylomeDB" id="E9HEE3"/>
<feature type="compositionally biased region" description="Basic and acidic residues" evidence="6">
    <location>
        <begin position="63"/>
        <end position="90"/>
    </location>
</feature>
<keyword evidence="5" id="KW-0539">Nucleus</keyword>
<dbReference type="KEGG" id="dpx:DAPPUDRAFT_228526"/>
<dbReference type="OrthoDB" id="6351377at2759"/>
<dbReference type="OMA" id="PTEXISS"/>
<dbReference type="GO" id="GO:0019843">
    <property type="term" value="F:rRNA binding"/>
    <property type="evidence" value="ECO:0000318"/>
    <property type="project" value="GO_Central"/>
</dbReference>
<evidence type="ECO:0000256" key="3">
    <source>
        <dbReference type="ARBA" id="ARBA00015520"/>
    </source>
</evidence>
<dbReference type="HOGENOM" id="CLU_111183_0_0_1"/>
<evidence type="ECO:0000256" key="1">
    <source>
        <dbReference type="ARBA" id="ARBA00004604"/>
    </source>
</evidence>
<evidence type="ECO:0000256" key="5">
    <source>
        <dbReference type="ARBA" id="ARBA00023242"/>
    </source>
</evidence>
<gene>
    <name evidence="7" type="ORF">DAPPUDRAFT_228526</name>
</gene>
<name>E9HEE3_DAPPU</name>
<comment type="similarity">
    <text evidence="2">Belongs to the RRP17 family.</text>
</comment>
<dbReference type="Pfam" id="PF09805">
    <property type="entry name" value="Nop25"/>
    <property type="match status" value="1"/>
</dbReference>
<organism evidence="7 8">
    <name type="scientific">Daphnia pulex</name>
    <name type="common">Water flea</name>
    <dbReference type="NCBI Taxonomy" id="6669"/>
    <lineage>
        <taxon>Eukaryota</taxon>
        <taxon>Metazoa</taxon>
        <taxon>Ecdysozoa</taxon>
        <taxon>Arthropoda</taxon>
        <taxon>Crustacea</taxon>
        <taxon>Branchiopoda</taxon>
        <taxon>Diplostraca</taxon>
        <taxon>Cladocera</taxon>
        <taxon>Anomopoda</taxon>
        <taxon>Daphniidae</taxon>
        <taxon>Daphnia</taxon>
    </lineage>
</organism>
<accession>E9HEE3</accession>
<feature type="region of interest" description="Disordered" evidence="6">
    <location>
        <begin position="137"/>
        <end position="205"/>
    </location>
</feature>